<name>A0A7W6KDU3_9SPHI</name>
<evidence type="ECO:0000313" key="4">
    <source>
        <dbReference type="EMBL" id="MBB4109963.1"/>
    </source>
</evidence>
<sequence length="285" mass="32385">MKTILVATDFSVPAENAAHFAIGIAKEISANVLLCNTYKVPDDAPMAVQVAWPLVSEEEIEQESDHKLIQLIEKLNHKDCDGNSFCPQVTFKSEKGEVCQVIQELAHQKDVELVVMGMAGAGQLIQWALGSNSKRMIDVAEFPVLYVPSVATFKGIRKIAFASSLSGDELEPLKFLCRLAEPMEAEVIIYHITSSEQKRTEEMEGADTDFYQNVIRKLTYKKLRYENIWHSDIYKGLKWIRNNDEVDIISMVHHHHHLVDRLVNGSYAHKLSRFTRIPLLIFPHQ</sequence>
<evidence type="ECO:0000256" key="1">
    <source>
        <dbReference type="ARBA" id="ARBA00008791"/>
    </source>
</evidence>
<dbReference type="Proteomes" id="UP000642938">
    <property type="component" value="Unassembled WGS sequence"/>
</dbReference>
<dbReference type="Pfam" id="PF00582">
    <property type="entry name" value="Usp"/>
    <property type="match status" value="1"/>
</dbReference>
<dbReference type="PANTHER" id="PTHR46268:SF6">
    <property type="entry name" value="UNIVERSAL STRESS PROTEIN UP12"/>
    <property type="match status" value="1"/>
</dbReference>
<dbReference type="EMBL" id="JACIEF010000004">
    <property type="protein sequence ID" value="MBB4109963.1"/>
    <property type="molecule type" value="Genomic_DNA"/>
</dbReference>
<dbReference type="EMBL" id="BMHZ01000004">
    <property type="protein sequence ID" value="GGH15220.1"/>
    <property type="molecule type" value="Genomic_DNA"/>
</dbReference>
<comment type="caution">
    <text evidence="4">The sequence shown here is derived from an EMBL/GenBank/DDBJ whole genome shotgun (WGS) entry which is preliminary data.</text>
</comment>
<gene>
    <name evidence="3" type="ORF">GCM10007422_37120</name>
    <name evidence="4" type="ORF">GGQ60_003991</name>
</gene>
<dbReference type="RefSeq" id="WP_183767439.1">
    <property type="nucleotide sequence ID" value="NZ_BMHZ01000004.1"/>
</dbReference>
<organism evidence="4 5">
    <name type="scientific">Pedobacter zeae</name>
    <dbReference type="NCBI Taxonomy" id="1737356"/>
    <lineage>
        <taxon>Bacteria</taxon>
        <taxon>Pseudomonadati</taxon>
        <taxon>Bacteroidota</taxon>
        <taxon>Sphingobacteriia</taxon>
        <taxon>Sphingobacteriales</taxon>
        <taxon>Sphingobacteriaceae</taxon>
        <taxon>Pedobacter</taxon>
    </lineage>
</organism>
<dbReference type="AlphaFoldDB" id="A0A7W6KDU3"/>
<reference evidence="4 5" key="3">
    <citation type="submission" date="2020-08" db="EMBL/GenBank/DDBJ databases">
        <title>Genomic Encyclopedia of Type Strains, Phase IV (KMG-IV): sequencing the most valuable type-strain genomes for metagenomic binning, comparative biology and taxonomic classification.</title>
        <authorList>
            <person name="Goeker M."/>
        </authorList>
    </citation>
    <scope>NUCLEOTIDE SEQUENCE [LARGE SCALE GENOMIC DNA]</scope>
    <source>
        <strain evidence="4 5">DSM 100774</strain>
    </source>
</reference>
<reference evidence="3" key="4">
    <citation type="submission" date="2024-05" db="EMBL/GenBank/DDBJ databases">
        <authorList>
            <person name="Sun Q."/>
            <person name="Zhou Y."/>
        </authorList>
    </citation>
    <scope>NUCLEOTIDE SEQUENCE</scope>
    <source>
        <strain evidence="3">CGMCC 1.15287</strain>
    </source>
</reference>
<dbReference type="InterPro" id="IPR006015">
    <property type="entry name" value="Universal_stress_UspA"/>
</dbReference>
<dbReference type="InterPro" id="IPR006016">
    <property type="entry name" value="UspA"/>
</dbReference>
<feature type="domain" description="UspA" evidence="2">
    <location>
        <begin position="1"/>
        <end position="148"/>
    </location>
</feature>
<comment type="similarity">
    <text evidence="1">Belongs to the universal stress protein A family.</text>
</comment>
<evidence type="ECO:0000313" key="6">
    <source>
        <dbReference type="Proteomes" id="UP000642938"/>
    </source>
</evidence>
<dbReference type="InterPro" id="IPR014729">
    <property type="entry name" value="Rossmann-like_a/b/a_fold"/>
</dbReference>
<evidence type="ECO:0000313" key="3">
    <source>
        <dbReference type="EMBL" id="GGH15220.1"/>
    </source>
</evidence>
<dbReference type="SUPFAM" id="SSF52402">
    <property type="entry name" value="Adenine nucleotide alpha hydrolases-like"/>
    <property type="match status" value="2"/>
</dbReference>
<dbReference type="Proteomes" id="UP000532273">
    <property type="component" value="Unassembled WGS sequence"/>
</dbReference>
<proteinExistence type="inferred from homology"/>
<keyword evidence="6" id="KW-1185">Reference proteome</keyword>
<dbReference type="PANTHER" id="PTHR46268">
    <property type="entry name" value="STRESS RESPONSE PROTEIN NHAX"/>
    <property type="match status" value="1"/>
</dbReference>
<evidence type="ECO:0000313" key="5">
    <source>
        <dbReference type="Proteomes" id="UP000532273"/>
    </source>
</evidence>
<accession>A0A7W6KDU3</accession>
<dbReference type="PRINTS" id="PR01438">
    <property type="entry name" value="UNVRSLSTRESS"/>
</dbReference>
<reference evidence="3" key="1">
    <citation type="journal article" date="2014" name="Int. J. Syst. Evol. Microbiol.">
        <title>Complete genome of a new Firmicutes species belonging to the dominant human colonic microbiota ('Ruminococcus bicirculans') reveals two chromosomes and a selective capacity to utilize plant glucans.</title>
        <authorList>
            <consortium name="NISC Comparative Sequencing Program"/>
            <person name="Wegmann U."/>
            <person name="Louis P."/>
            <person name="Goesmann A."/>
            <person name="Henrissat B."/>
            <person name="Duncan S.H."/>
            <person name="Flint H.J."/>
        </authorList>
    </citation>
    <scope>NUCLEOTIDE SEQUENCE</scope>
    <source>
        <strain evidence="3">CGMCC 1.15287</strain>
    </source>
</reference>
<reference evidence="6" key="2">
    <citation type="journal article" date="2019" name="Int. J. Syst. Evol. Microbiol.">
        <title>The Global Catalogue of Microorganisms (GCM) 10K type strain sequencing project: providing services to taxonomists for standard genome sequencing and annotation.</title>
        <authorList>
            <consortium name="The Broad Institute Genomics Platform"/>
            <consortium name="The Broad Institute Genome Sequencing Center for Infectious Disease"/>
            <person name="Wu L."/>
            <person name="Ma J."/>
        </authorList>
    </citation>
    <scope>NUCLEOTIDE SEQUENCE [LARGE SCALE GENOMIC DNA]</scope>
    <source>
        <strain evidence="6">CGMCC 1.15287</strain>
    </source>
</reference>
<evidence type="ECO:0000259" key="2">
    <source>
        <dbReference type="Pfam" id="PF00582"/>
    </source>
</evidence>
<protein>
    <submittedName>
        <fullName evidence="4">Nucleotide-binding universal stress UspA family protein</fullName>
    </submittedName>
</protein>
<dbReference type="Gene3D" id="3.40.50.620">
    <property type="entry name" value="HUPs"/>
    <property type="match status" value="2"/>
</dbReference>
<dbReference type="CDD" id="cd00293">
    <property type="entry name" value="USP-like"/>
    <property type="match status" value="1"/>
</dbReference>